<dbReference type="PANTHER" id="PTHR10183:SF433">
    <property type="entry name" value="CALPAIN-A-RELATED"/>
    <property type="match status" value="1"/>
</dbReference>
<proteinExistence type="inferred from homology"/>
<dbReference type="AlphaFoldDB" id="A0AAV2HAK4"/>
<evidence type="ECO:0000256" key="6">
    <source>
        <dbReference type="PROSITE-ProRule" id="PRU00239"/>
    </source>
</evidence>
<evidence type="ECO:0000313" key="9">
    <source>
        <dbReference type="Proteomes" id="UP001497497"/>
    </source>
</evidence>
<dbReference type="PROSITE" id="PS50203">
    <property type="entry name" value="CALPAIN_CAT"/>
    <property type="match status" value="1"/>
</dbReference>
<dbReference type="InterPro" id="IPR001300">
    <property type="entry name" value="Peptidase_C2_calpain_cat"/>
</dbReference>
<dbReference type="InterPro" id="IPR000169">
    <property type="entry name" value="Pept_cys_AS"/>
</dbReference>
<dbReference type="Gene3D" id="3.90.70.10">
    <property type="entry name" value="Cysteine proteinases"/>
    <property type="match status" value="1"/>
</dbReference>
<feature type="active site" evidence="5 6">
    <location>
        <position position="60"/>
    </location>
</feature>
<dbReference type="InterPro" id="IPR022684">
    <property type="entry name" value="Calpain_cysteine_protease"/>
</dbReference>
<dbReference type="GO" id="GO:0006508">
    <property type="term" value="P:proteolysis"/>
    <property type="evidence" value="ECO:0007669"/>
    <property type="project" value="UniProtKB-KW"/>
</dbReference>
<dbReference type="Pfam" id="PF00648">
    <property type="entry name" value="Peptidase_C2"/>
    <property type="match status" value="1"/>
</dbReference>
<dbReference type="FunFam" id="3.90.70.10:FF:000114">
    <property type="entry name" value="Calpain a"/>
    <property type="match status" value="1"/>
</dbReference>
<keyword evidence="9" id="KW-1185">Reference proteome</keyword>
<accession>A0AAV2HAK4</accession>
<dbReference type="SUPFAM" id="SSF54001">
    <property type="entry name" value="Cysteine proteinases"/>
    <property type="match status" value="1"/>
</dbReference>
<dbReference type="GO" id="GO:0004198">
    <property type="term" value="F:calcium-dependent cysteine-type endopeptidase activity"/>
    <property type="evidence" value="ECO:0007669"/>
    <property type="project" value="InterPro"/>
</dbReference>
<evidence type="ECO:0000256" key="1">
    <source>
        <dbReference type="ARBA" id="ARBA00007623"/>
    </source>
</evidence>
<dbReference type="SMART" id="SM00230">
    <property type="entry name" value="CysPc"/>
    <property type="match status" value="1"/>
</dbReference>
<evidence type="ECO:0000256" key="5">
    <source>
        <dbReference type="PIRSR" id="PIRSR622684-1"/>
    </source>
</evidence>
<keyword evidence="2 6" id="KW-0645">Protease</keyword>
<evidence type="ECO:0000256" key="2">
    <source>
        <dbReference type="ARBA" id="ARBA00022670"/>
    </source>
</evidence>
<evidence type="ECO:0000259" key="7">
    <source>
        <dbReference type="PROSITE" id="PS50203"/>
    </source>
</evidence>
<dbReference type="GO" id="GO:0005737">
    <property type="term" value="C:cytoplasm"/>
    <property type="evidence" value="ECO:0007669"/>
    <property type="project" value="TreeGrafter"/>
</dbReference>
<comment type="similarity">
    <text evidence="1">Belongs to the peptidase C2 family.</text>
</comment>
<feature type="active site" evidence="5 6">
    <location>
        <position position="223"/>
    </location>
</feature>
<keyword evidence="3 6" id="KW-0378">Hydrolase</keyword>
<organism evidence="8 9">
    <name type="scientific">Lymnaea stagnalis</name>
    <name type="common">Great pond snail</name>
    <name type="synonym">Helix stagnalis</name>
    <dbReference type="NCBI Taxonomy" id="6523"/>
    <lineage>
        <taxon>Eukaryota</taxon>
        <taxon>Metazoa</taxon>
        <taxon>Spiralia</taxon>
        <taxon>Lophotrochozoa</taxon>
        <taxon>Mollusca</taxon>
        <taxon>Gastropoda</taxon>
        <taxon>Heterobranchia</taxon>
        <taxon>Euthyneura</taxon>
        <taxon>Panpulmonata</taxon>
        <taxon>Hygrophila</taxon>
        <taxon>Lymnaeoidea</taxon>
        <taxon>Lymnaeidae</taxon>
        <taxon>Lymnaea</taxon>
    </lineage>
</organism>
<reference evidence="8 9" key="1">
    <citation type="submission" date="2024-04" db="EMBL/GenBank/DDBJ databases">
        <authorList>
            <consortium name="Genoscope - CEA"/>
            <person name="William W."/>
        </authorList>
    </citation>
    <scope>NUCLEOTIDE SEQUENCE [LARGE SCALE GENOMIC DNA]</scope>
</reference>
<protein>
    <recommendedName>
        <fullName evidence="7">Calpain catalytic domain-containing protein</fullName>
    </recommendedName>
</protein>
<evidence type="ECO:0000256" key="3">
    <source>
        <dbReference type="ARBA" id="ARBA00022801"/>
    </source>
</evidence>
<dbReference type="EMBL" id="CAXITT010000041">
    <property type="protein sequence ID" value="CAL1529011.1"/>
    <property type="molecule type" value="Genomic_DNA"/>
</dbReference>
<evidence type="ECO:0000256" key="4">
    <source>
        <dbReference type="ARBA" id="ARBA00022807"/>
    </source>
</evidence>
<comment type="caution">
    <text evidence="8">The sequence shown here is derived from an EMBL/GenBank/DDBJ whole genome shotgun (WGS) entry which is preliminary data.</text>
</comment>
<dbReference type="PRINTS" id="PR00704">
    <property type="entry name" value="CALPAIN"/>
</dbReference>
<dbReference type="Proteomes" id="UP001497497">
    <property type="component" value="Unassembled WGS sequence"/>
</dbReference>
<evidence type="ECO:0000313" key="8">
    <source>
        <dbReference type="EMBL" id="CAL1529011.1"/>
    </source>
</evidence>
<dbReference type="CDD" id="cd00044">
    <property type="entry name" value="CysPc"/>
    <property type="match status" value="1"/>
</dbReference>
<dbReference type="PANTHER" id="PTHR10183">
    <property type="entry name" value="CALPAIN"/>
    <property type="match status" value="1"/>
</dbReference>
<name>A0AAV2HAK4_LYMST</name>
<keyword evidence="4 6" id="KW-0788">Thiol protease</keyword>
<sequence>MQSYYIDETFPRSPRSWVGRDAFVCDRIVWKRPSAMVRQPEFVVDGAKRHDLDQGALGNCWFISAAAALATHHPDRFKKVVPLGQTFNSPQYTGMFVFNFCSKGIWKQVYIDDFIPTDASEMEPKYCRNTERSNEFWPCLLEKAYAKLHGSYEALNGGHIVDALVELTGGLPEKINLRGHTRGSPQLFEKLSSCYQMRAVMGAAIYSGDQNRNRLLNGLISGHAYSITGLHSMQAGGRDVSLVRLRNPWGRGEWKGAWSDRSKEMNALPKVVQQTLRFHIKDDGEFWMEFNDFITMFDEIHICHL</sequence>
<dbReference type="PROSITE" id="PS00139">
    <property type="entry name" value="THIOL_PROTEASE_CYS"/>
    <property type="match status" value="1"/>
</dbReference>
<feature type="active site" evidence="5 6">
    <location>
        <position position="247"/>
    </location>
</feature>
<feature type="domain" description="Calpain catalytic" evidence="7">
    <location>
        <begin position="4"/>
        <end position="305"/>
    </location>
</feature>
<dbReference type="InterPro" id="IPR038765">
    <property type="entry name" value="Papain-like_cys_pep_sf"/>
</dbReference>
<gene>
    <name evidence="8" type="ORF">GSLYS_00003181001</name>
</gene>